<comment type="caution">
    <text evidence="1">The sequence shown here is derived from an EMBL/GenBank/DDBJ whole genome shotgun (WGS) entry which is preliminary data.</text>
</comment>
<dbReference type="Proteomes" id="UP000036367">
    <property type="component" value="Unassembled WGS sequence"/>
</dbReference>
<protein>
    <submittedName>
        <fullName evidence="1">Uncharacterized protein</fullName>
    </submittedName>
</protein>
<organism evidence="1 2">
    <name type="scientific">Rhodopirellula islandica</name>
    <dbReference type="NCBI Taxonomy" id="595434"/>
    <lineage>
        <taxon>Bacteria</taxon>
        <taxon>Pseudomonadati</taxon>
        <taxon>Planctomycetota</taxon>
        <taxon>Planctomycetia</taxon>
        <taxon>Pirellulales</taxon>
        <taxon>Pirellulaceae</taxon>
        <taxon>Rhodopirellula</taxon>
    </lineage>
</organism>
<dbReference type="STRING" id="595434.RISK_002188"/>
<gene>
    <name evidence="1" type="ORF">RISK_002188</name>
</gene>
<accession>A0A0J1BGA1</accession>
<keyword evidence="2" id="KW-1185">Reference proteome</keyword>
<evidence type="ECO:0000313" key="1">
    <source>
        <dbReference type="EMBL" id="KLU05556.1"/>
    </source>
</evidence>
<evidence type="ECO:0000313" key="2">
    <source>
        <dbReference type="Proteomes" id="UP000036367"/>
    </source>
</evidence>
<reference evidence="1" key="1">
    <citation type="submission" date="2015-05" db="EMBL/GenBank/DDBJ databases">
        <title>Permanent draft genome of Rhodopirellula islandicus K833.</title>
        <authorList>
            <person name="Kizina J."/>
            <person name="Richter M."/>
            <person name="Glockner F.O."/>
            <person name="Harder J."/>
        </authorList>
    </citation>
    <scope>NUCLEOTIDE SEQUENCE [LARGE SCALE GENOMIC DNA]</scope>
    <source>
        <strain evidence="1">K833</strain>
    </source>
</reference>
<name>A0A0J1BGA1_RHOIS</name>
<sequence length="60" mass="6751">MPFSRWRKLSLAEETAPIGQNAIRPIISADGLWQAAIERQSVHGRSPGVLIRPHFMKATR</sequence>
<dbReference type="AlphaFoldDB" id="A0A0J1BGA1"/>
<dbReference type="EMBL" id="LECT01000017">
    <property type="protein sequence ID" value="KLU05556.1"/>
    <property type="molecule type" value="Genomic_DNA"/>
</dbReference>
<dbReference type="PATRIC" id="fig|595434.4.peg.2091"/>
<proteinExistence type="predicted"/>